<proteinExistence type="predicted"/>
<dbReference type="InterPro" id="IPR007278">
    <property type="entry name" value="DUF397"/>
</dbReference>
<dbReference type="OrthoDB" id="3436866at2"/>
<accession>A0A540W1Q3</accession>
<name>A0A540W1Q3_9ACTN</name>
<evidence type="ECO:0000259" key="1">
    <source>
        <dbReference type="Pfam" id="PF04149"/>
    </source>
</evidence>
<keyword evidence="3" id="KW-1185">Reference proteome</keyword>
<dbReference type="AlphaFoldDB" id="A0A540W1Q3"/>
<dbReference type="EMBL" id="VIGB01000003">
    <property type="protein sequence ID" value="TQF02955.1"/>
    <property type="molecule type" value="Genomic_DNA"/>
</dbReference>
<evidence type="ECO:0000313" key="3">
    <source>
        <dbReference type="Proteomes" id="UP000319103"/>
    </source>
</evidence>
<evidence type="ECO:0000313" key="2">
    <source>
        <dbReference type="EMBL" id="TQF02955.1"/>
    </source>
</evidence>
<comment type="caution">
    <text evidence="2">The sequence shown here is derived from an EMBL/GenBank/DDBJ whole genome shotgun (WGS) entry which is preliminary data.</text>
</comment>
<dbReference type="Proteomes" id="UP000319103">
    <property type="component" value="Unassembled WGS sequence"/>
</dbReference>
<dbReference type="Pfam" id="PF04149">
    <property type="entry name" value="DUF397"/>
    <property type="match status" value="1"/>
</dbReference>
<reference evidence="2 3" key="1">
    <citation type="submission" date="2019-06" db="EMBL/GenBank/DDBJ databases">
        <title>Description of Kitasatospora acidophila sp. nov. isolated from pine grove soil, and reclassification of Streptomyces novaecaesareae to Kitasatospora novaeceasareae comb. nov.</title>
        <authorList>
            <person name="Kim M.J."/>
        </authorList>
    </citation>
    <scope>NUCLEOTIDE SEQUENCE [LARGE SCALE GENOMIC DNA]</scope>
    <source>
        <strain evidence="2 3">MMS16-CNU292</strain>
    </source>
</reference>
<feature type="domain" description="DUF397" evidence="1">
    <location>
        <begin position="6"/>
        <end position="55"/>
    </location>
</feature>
<protein>
    <submittedName>
        <fullName evidence="2">DUF397 domain-containing protein</fullName>
    </submittedName>
</protein>
<sequence>MSKSPWQKSTYSGASNECVEVRTVDGLVELRESDDGDVIVRTTPVKFAKFLQGVKAGEFDHYGDFTG</sequence>
<organism evidence="2 3">
    <name type="scientific">Kitasatospora acidiphila</name>
    <dbReference type="NCBI Taxonomy" id="2567942"/>
    <lineage>
        <taxon>Bacteria</taxon>
        <taxon>Bacillati</taxon>
        <taxon>Actinomycetota</taxon>
        <taxon>Actinomycetes</taxon>
        <taxon>Kitasatosporales</taxon>
        <taxon>Streptomycetaceae</taxon>
        <taxon>Kitasatospora</taxon>
    </lineage>
</organism>
<dbReference type="RefSeq" id="WP_141633638.1">
    <property type="nucleotide sequence ID" value="NZ_VIGB01000003.1"/>
</dbReference>
<gene>
    <name evidence="2" type="ORF">E6W39_12665</name>
</gene>